<evidence type="ECO:0000259" key="1">
    <source>
        <dbReference type="Pfam" id="PF13840"/>
    </source>
</evidence>
<gene>
    <name evidence="2" type="ORF">BS50DRAFT_478491</name>
</gene>
<dbReference type="Gene3D" id="3.30.2130.10">
    <property type="entry name" value="VC0802-like"/>
    <property type="match status" value="1"/>
</dbReference>
<proteinExistence type="predicted"/>
<dbReference type="PANTHER" id="PTHR31131:SF6">
    <property type="entry name" value="CASTOR ACT DOMAIN-CONTAINING PROTEIN"/>
    <property type="match status" value="1"/>
</dbReference>
<dbReference type="Proteomes" id="UP000240883">
    <property type="component" value="Unassembled WGS sequence"/>
</dbReference>
<dbReference type="InterPro" id="IPR051719">
    <property type="entry name" value="CASTOR_mTORC1"/>
</dbReference>
<dbReference type="InterPro" id="IPR027795">
    <property type="entry name" value="CASTOR_ACT_dom"/>
</dbReference>
<dbReference type="Pfam" id="PF13840">
    <property type="entry name" value="ACT_7"/>
    <property type="match status" value="1"/>
</dbReference>
<dbReference type="SUPFAM" id="SSF55021">
    <property type="entry name" value="ACT-like"/>
    <property type="match status" value="1"/>
</dbReference>
<reference evidence="2 3" key="1">
    <citation type="journal article" date="2018" name="Front. Microbiol.">
        <title>Genome-Wide Analysis of Corynespora cassiicola Leaf Fall Disease Putative Effectors.</title>
        <authorList>
            <person name="Lopez D."/>
            <person name="Ribeiro S."/>
            <person name="Label P."/>
            <person name="Fumanal B."/>
            <person name="Venisse J.S."/>
            <person name="Kohler A."/>
            <person name="de Oliveira R.R."/>
            <person name="Labutti K."/>
            <person name="Lipzen A."/>
            <person name="Lail K."/>
            <person name="Bauer D."/>
            <person name="Ohm R.A."/>
            <person name="Barry K.W."/>
            <person name="Spatafora J."/>
            <person name="Grigoriev I.V."/>
            <person name="Martin F.M."/>
            <person name="Pujade-Renaud V."/>
        </authorList>
    </citation>
    <scope>NUCLEOTIDE SEQUENCE [LARGE SCALE GENOMIC DNA]</scope>
    <source>
        <strain evidence="2 3">Philippines</strain>
    </source>
</reference>
<name>A0A2T2P9R6_CORCC</name>
<dbReference type="AlphaFoldDB" id="A0A2T2P9R6"/>
<protein>
    <recommendedName>
        <fullName evidence="1">CASTOR ACT domain-containing protein</fullName>
    </recommendedName>
</protein>
<dbReference type="GO" id="GO:0006520">
    <property type="term" value="P:amino acid metabolic process"/>
    <property type="evidence" value="ECO:0007669"/>
    <property type="project" value="UniProtKB-ARBA"/>
</dbReference>
<dbReference type="OrthoDB" id="58529at2759"/>
<evidence type="ECO:0000313" key="2">
    <source>
        <dbReference type="EMBL" id="PSN74387.1"/>
    </source>
</evidence>
<dbReference type="InterPro" id="IPR045865">
    <property type="entry name" value="ACT-like_dom_sf"/>
</dbReference>
<dbReference type="EMBL" id="KZ678128">
    <property type="protein sequence ID" value="PSN74387.1"/>
    <property type="molecule type" value="Genomic_DNA"/>
</dbReference>
<dbReference type="GO" id="GO:0046394">
    <property type="term" value="P:carboxylic acid biosynthetic process"/>
    <property type="evidence" value="ECO:0007669"/>
    <property type="project" value="UniProtKB-ARBA"/>
</dbReference>
<organism evidence="2 3">
    <name type="scientific">Corynespora cassiicola Philippines</name>
    <dbReference type="NCBI Taxonomy" id="1448308"/>
    <lineage>
        <taxon>Eukaryota</taxon>
        <taxon>Fungi</taxon>
        <taxon>Dikarya</taxon>
        <taxon>Ascomycota</taxon>
        <taxon>Pezizomycotina</taxon>
        <taxon>Dothideomycetes</taxon>
        <taxon>Pleosporomycetidae</taxon>
        <taxon>Pleosporales</taxon>
        <taxon>Corynesporascaceae</taxon>
        <taxon>Corynespora</taxon>
    </lineage>
</organism>
<evidence type="ECO:0000313" key="3">
    <source>
        <dbReference type="Proteomes" id="UP000240883"/>
    </source>
</evidence>
<dbReference type="PANTHER" id="PTHR31131">
    <property type="entry name" value="CHROMOSOME 1, WHOLE GENOME SHOTGUN SEQUENCE"/>
    <property type="match status" value="1"/>
</dbReference>
<dbReference type="STRING" id="1448308.A0A2T2P9R6"/>
<keyword evidence="3" id="KW-1185">Reference proteome</keyword>
<feature type="domain" description="CASTOR ACT" evidence="1">
    <location>
        <begin position="112"/>
        <end position="172"/>
    </location>
</feature>
<sequence>MTLLNAHIQFLDTQLALIHIPLHLYSNFLQPILQLLLPNESRCNGASANGNGNTNGAVRLPRGWPYEHPFVNISITPIECSIVCSRALACELFVPTLDLLDAAAKSQVSITSDDFIVMQVDGEGLEAGQRVLELTSPLALAGISIFFITTYFSDYILVPLKHRSQVVHALEERGFSFEDQTSSYVNLNHHSRNHSSTSSFEIQPPGTPPPATISELQTRTFATLKRRNIVPTVDSDLRLVRCFGRGDSTNGMGQSRNRNSMTSAADDALHLGLVKCLISSPCPRFLSLTLTDTEPASLFLDHRLLPNFTQDILLGSKDEYLIPITLDLRELPMESTGIVCGVAGRLVGGTAGQLESPVEMSYLSTARAGTVMVGEEELSRTLGALRGAENGVLSSTD</sequence>
<accession>A0A2T2P9R6</accession>